<dbReference type="GO" id="GO:0043590">
    <property type="term" value="C:bacterial nucleoid"/>
    <property type="evidence" value="ECO:0007669"/>
    <property type="project" value="TreeGrafter"/>
</dbReference>
<evidence type="ECO:0000313" key="9">
    <source>
        <dbReference type="EMBL" id="AWL07934.1"/>
    </source>
</evidence>
<dbReference type="Pfam" id="PF11967">
    <property type="entry name" value="RecO_N"/>
    <property type="match status" value="1"/>
</dbReference>
<evidence type="ECO:0000256" key="4">
    <source>
        <dbReference type="ARBA" id="ARBA00023172"/>
    </source>
</evidence>
<keyword evidence="3 7" id="KW-0227">DNA damage</keyword>
<dbReference type="InterPro" id="IPR037278">
    <property type="entry name" value="ARFGAP/RecO"/>
</dbReference>
<evidence type="ECO:0000256" key="3">
    <source>
        <dbReference type="ARBA" id="ARBA00022763"/>
    </source>
</evidence>
<sequence length="229" mass="26150">MQRKTRGLVINNMRYRETSLLITIYTAEFGIASYIENGVRSAKAKHKMALFQPLTLLDLEVYHKPGKGLHRISEAKCYYPYQQIPFDIIKSSIALFLSEVLGKVLKEEEENSPLFDFLEESFQFLDKAEAHVENFHIQFLWELSAYLGFGSSSSAEFFSQMSPWIGAEKIGSLSPILGELIGAGYGKTVSMTKLQRKELVAIMLQYYQIHMESIGEIRSWQVLQEVMAS</sequence>
<dbReference type="InterPro" id="IPR022572">
    <property type="entry name" value="DNA_rep/recomb_RecO_N"/>
</dbReference>
<accession>A0A2S2DRB3</accession>
<keyword evidence="4 7" id="KW-0233">DNA recombination</keyword>
<dbReference type="InterPro" id="IPR012340">
    <property type="entry name" value="NA-bd_OB-fold"/>
</dbReference>
<keyword evidence="10" id="KW-1185">Reference proteome</keyword>
<evidence type="ECO:0000256" key="7">
    <source>
        <dbReference type="HAMAP-Rule" id="MF_00201"/>
    </source>
</evidence>
<dbReference type="InterPro" id="IPR042242">
    <property type="entry name" value="RecO_C"/>
</dbReference>
<dbReference type="RefSeq" id="WP_109321714.1">
    <property type="nucleotide sequence ID" value="NZ_CP029346.1"/>
</dbReference>
<evidence type="ECO:0000256" key="1">
    <source>
        <dbReference type="ARBA" id="ARBA00007452"/>
    </source>
</evidence>
<dbReference type="NCBIfam" id="TIGR00613">
    <property type="entry name" value="reco"/>
    <property type="match status" value="1"/>
</dbReference>
<evidence type="ECO:0000256" key="5">
    <source>
        <dbReference type="ARBA" id="ARBA00023204"/>
    </source>
</evidence>
<evidence type="ECO:0000256" key="2">
    <source>
        <dbReference type="ARBA" id="ARBA00021310"/>
    </source>
</evidence>
<feature type="domain" description="DNA replication/recombination mediator RecO N-terminal" evidence="8">
    <location>
        <begin position="1"/>
        <end position="79"/>
    </location>
</feature>
<dbReference type="KEGG" id="psez:HME7025_00049"/>
<evidence type="ECO:0000313" key="10">
    <source>
        <dbReference type="Proteomes" id="UP000245468"/>
    </source>
</evidence>
<dbReference type="Pfam" id="PF02565">
    <property type="entry name" value="RecO_C"/>
    <property type="match status" value="1"/>
</dbReference>
<evidence type="ECO:0000259" key="8">
    <source>
        <dbReference type="Pfam" id="PF11967"/>
    </source>
</evidence>
<dbReference type="HAMAP" id="MF_00201">
    <property type="entry name" value="RecO"/>
    <property type="match status" value="1"/>
</dbReference>
<proteinExistence type="inferred from homology"/>
<gene>
    <name evidence="7" type="primary">recO</name>
    <name evidence="9" type="ORF">HME7025_00049</name>
</gene>
<dbReference type="GO" id="GO:0006302">
    <property type="term" value="P:double-strand break repair"/>
    <property type="evidence" value="ECO:0007669"/>
    <property type="project" value="TreeGrafter"/>
</dbReference>
<dbReference type="SUPFAM" id="SSF50249">
    <property type="entry name" value="Nucleic acid-binding proteins"/>
    <property type="match status" value="1"/>
</dbReference>
<reference evidence="10" key="1">
    <citation type="submission" date="2018-05" db="EMBL/GenBank/DDBJ databases">
        <title>Pseudarcicella sp. HME7025 Genome sequencing and assembly.</title>
        <authorList>
            <person name="Kim H."/>
            <person name="Kang H."/>
            <person name="Joh K."/>
        </authorList>
    </citation>
    <scope>NUCLEOTIDE SEQUENCE [LARGE SCALE GENOMIC DNA]</scope>
    <source>
        <strain evidence="10">HME7025</strain>
    </source>
</reference>
<comment type="similarity">
    <text evidence="1 7">Belongs to the RecO family.</text>
</comment>
<protein>
    <recommendedName>
        <fullName evidence="2 7">DNA repair protein RecO</fullName>
    </recommendedName>
    <alternativeName>
        <fullName evidence="6 7">Recombination protein O</fullName>
    </alternativeName>
</protein>
<dbReference type="PANTHER" id="PTHR33991:SF1">
    <property type="entry name" value="DNA REPAIR PROTEIN RECO"/>
    <property type="match status" value="1"/>
</dbReference>
<dbReference type="SUPFAM" id="SSF57863">
    <property type="entry name" value="ArfGap/RecO-like zinc finger"/>
    <property type="match status" value="1"/>
</dbReference>
<dbReference type="Proteomes" id="UP000245468">
    <property type="component" value="Chromosome"/>
</dbReference>
<dbReference type="GO" id="GO:0006310">
    <property type="term" value="P:DNA recombination"/>
    <property type="evidence" value="ECO:0007669"/>
    <property type="project" value="UniProtKB-UniRule"/>
</dbReference>
<dbReference type="OrthoDB" id="9789152at2"/>
<name>A0A2S2DRB3_9BACT</name>
<dbReference type="AlphaFoldDB" id="A0A2S2DRB3"/>
<comment type="function">
    <text evidence="7">Involved in DNA repair and RecF pathway recombination.</text>
</comment>
<organism evidence="9 10">
    <name type="scientific">Aquirufa nivalisilvae</name>
    <dbReference type="NCBI Taxonomy" id="2516557"/>
    <lineage>
        <taxon>Bacteria</taxon>
        <taxon>Pseudomonadati</taxon>
        <taxon>Bacteroidota</taxon>
        <taxon>Cytophagia</taxon>
        <taxon>Cytophagales</taxon>
        <taxon>Flectobacillaceae</taxon>
        <taxon>Aquirufa</taxon>
    </lineage>
</organism>
<dbReference type="Gene3D" id="2.40.50.140">
    <property type="entry name" value="Nucleic acid-binding proteins"/>
    <property type="match status" value="1"/>
</dbReference>
<keyword evidence="5 7" id="KW-0234">DNA repair</keyword>
<dbReference type="PANTHER" id="PTHR33991">
    <property type="entry name" value="DNA REPAIR PROTEIN RECO"/>
    <property type="match status" value="1"/>
</dbReference>
<evidence type="ECO:0000256" key="6">
    <source>
        <dbReference type="ARBA" id="ARBA00033409"/>
    </source>
</evidence>
<dbReference type="InterPro" id="IPR003717">
    <property type="entry name" value="RecO"/>
</dbReference>
<dbReference type="Gene3D" id="1.20.1440.120">
    <property type="entry name" value="Recombination protein O, C-terminal domain"/>
    <property type="match status" value="1"/>
</dbReference>
<dbReference type="EMBL" id="CP029346">
    <property type="protein sequence ID" value="AWL07934.1"/>
    <property type="molecule type" value="Genomic_DNA"/>
</dbReference>